<organism evidence="9 10">
    <name type="scientific">Oceanobacillus picturae</name>
    <dbReference type="NCBI Taxonomy" id="171693"/>
    <lineage>
        <taxon>Bacteria</taxon>
        <taxon>Bacillati</taxon>
        <taxon>Bacillota</taxon>
        <taxon>Bacilli</taxon>
        <taxon>Bacillales</taxon>
        <taxon>Bacillaceae</taxon>
        <taxon>Oceanobacillus</taxon>
    </lineage>
</organism>
<feature type="domain" description="ABC transporter" evidence="8">
    <location>
        <begin position="7"/>
        <end position="257"/>
    </location>
</feature>
<dbReference type="GO" id="GO:0015833">
    <property type="term" value="P:peptide transport"/>
    <property type="evidence" value="ECO:0007669"/>
    <property type="project" value="InterPro"/>
</dbReference>
<dbReference type="PROSITE" id="PS00211">
    <property type="entry name" value="ABC_TRANSPORTER_1"/>
    <property type="match status" value="1"/>
</dbReference>
<dbReference type="AlphaFoldDB" id="A0A0U9HDK8"/>
<accession>A0A0U9HDK8</accession>
<evidence type="ECO:0000256" key="7">
    <source>
        <dbReference type="ARBA" id="ARBA00023136"/>
    </source>
</evidence>
<dbReference type="InterPro" id="IPR017871">
    <property type="entry name" value="ABC_transporter-like_CS"/>
</dbReference>
<dbReference type="InterPro" id="IPR003439">
    <property type="entry name" value="ABC_transporter-like_ATP-bd"/>
</dbReference>
<dbReference type="GO" id="GO:0005524">
    <property type="term" value="F:ATP binding"/>
    <property type="evidence" value="ECO:0007669"/>
    <property type="project" value="UniProtKB-KW"/>
</dbReference>
<dbReference type="SUPFAM" id="SSF52540">
    <property type="entry name" value="P-loop containing nucleoside triphosphate hydrolases"/>
    <property type="match status" value="1"/>
</dbReference>
<dbReference type="PROSITE" id="PS50893">
    <property type="entry name" value="ABC_TRANSPORTER_2"/>
    <property type="match status" value="1"/>
</dbReference>
<evidence type="ECO:0000313" key="10">
    <source>
        <dbReference type="Proteomes" id="UP000052946"/>
    </source>
</evidence>
<dbReference type="GO" id="GO:0016887">
    <property type="term" value="F:ATP hydrolysis activity"/>
    <property type="evidence" value="ECO:0007669"/>
    <property type="project" value="InterPro"/>
</dbReference>
<dbReference type="CDD" id="cd03257">
    <property type="entry name" value="ABC_NikE_OppD_transporters"/>
    <property type="match status" value="1"/>
</dbReference>
<comment type="similarity">
    <text evidence="2">Belongs to the ABC transporter superfamily.</text>
</comment>
<evidence type="ECO:0000259" key="8">
    <source>
        <dbReference type="PROSITE" id="PS50893"/>
    </source>
</evidence>
<evidence type="ECO:0000313" key="9">
    <source>
        <dbReference type="EMBL" id="GAQ18164.1"/>
    </source>
</evidence>
<dbReference type="FunFam" id="3.40.50.300:FF:000016">
    <property type="entry name" value="Oligopeptide ABC transporter ATP-binding component"/>
    <property type="match status" value="1"/>
</dbReference>
<dbReference type="InterPro" id="IPR027417">
    <property type="entry name" value="P-loop_NTPase"/>
</dbReference>
<dbReference type="Gene3D" id="3.40.50.300">
    <property type="entry name" value="P-loop containing nucleotide triphosphate hydrolases"/>
    <property type="match status" value="1"/>
</dbReference>
<dbReference type="RefSeq" id="WP_058950271.1">
    <property type="nucleotide sequence ID" value="NZ_BBXV01000024.1"/>
</dbReference>
<proteinExistence type="inferred from homology"/>
<keyword evidence="3" id="KW-0813">Transport</keyword>
<evidence type="ECO:0000256" key="2">
    <source>
        <dbReference type="ARBA" id="ARBA00005417"/>
    </source>
</evidence>
<reference evidence="9 10" key="2">
    <citation type="journal article" date="2016" name="Genome Announc.">
        <title>Draft Genome Sequence of Oceanobacillus picturae Heshi-B3, Isolated from Fermented Rice Bran in a Traditional Japanese Seafood Dish.</title>
        <authorList>
            <person name="Akuzawa S."/>
            <person name="Nagaoka J."/>
            <person name="Kanekatsu M."/>
            <person name="Kanesaki Y."/>
            <person name="Suzuki T."/>
        </authorList>
    </citation>
    <scope>NUCLEOTIDE SEQUENCE [LARGE SCALE GENOMIC DNA]</scope>
    <source>
        <strain evidence="9 10">Heshi-B3</strain>
    </source>
</reference>
<name>A0A0U9HDK8_9BACI</name>
<keyword evidence="7" id="KW-0472">Membrane</keyword>
<keyword evidence="5" id="KW-0547">Nucleotide-binding</keyword>
<evidence type="ECO:0000256" key="6">
    <source>
        <dbReference type="ARBA" id="ARBA00022840"/>
    </source>
</evidence>
<dbReference type="PANTHER" id="PTHR43297">
    <property type="entry name" value="OLIGOPEPTIDE TRANSPORT ATP-BINDING PROTEIN APPD"/>
    <property type="match status" value="1"/>
</dbReference>
<dbReference type="Proteomes" id="UP000052946">
    <property type="component" value="Unassembled WGS sequence"/>
</dbReference>
<gene>
    <name evidence="9" type="ORF">OPHB3_2103</name>
</gene>
<dbReference type="InterPro" id="IPR003593">
    <property type="entry name" value="AAA+_ATPase"/>
</dbReference>
<dbReference type="Pfam" id="PF08352">
    <property type="entry name" value="oligo_HPY"/>
    <property type="match status" value="1"/>
</dbReference>
<keyword evidence="6" id="KW-0067">ATP-binding</keyword>
<evidence type="ECO:0000256" key="3">
    <source>
        <dbReference type="ARBA" id="ARBA00022448"/>
    </source>
</evidence>
<evidence type="ECO:0000256" key="4">
    <source>
        <dbReference type="ARBA" id="ARBA00022475"/>
    </source>
</evidence>
<dbReference type="InterPro" id="IPR013563">
    <property type="entry name" value="Oligopep_ABC_C"/>
</dbReference>
<dbReference type="GO" id="GO:0005886">
    <property type="term" value="C:plasma membrane"/>
    <property type="evidence" value="ECO:0007669"/>
    <property type="project" value="UniProtKB-SubCell"/>
</dbReference>
<comment type="caution">
    <text evidence="9">The sequence shown here is derived from an EMBL/GenBank/DDBJ whole genome shotgun (WGS) entry which is preliminary data.</text>
</comment>
<evidence type="ECO:0000256" key="1">
    <source>
        <dbReference type="ARBA" id="ARBA00004202"/>
    </source>
</evidence>
<dbReference type="OrthoDB" id="9802264at2"/>
<dbReference type="NCBIfam" id="TIGR01727">
    <property type="entry name" value="oligo_HPY"/>
    <property type="match status" value="1"/>
</dbReference>
<sequence>MTSKEVLRVSELQTYFPLKNKIAKAVDNVSFSIQQGETVALVGESGSGKSMTAMSIMQLVNKPGEIVGGDIQLEGKSLLDKSDKEMAKVRGNEIGMIFQEPMTALNPVLTIGNQLTEMIRKHKKASKREAIDKAIELLDTVGISRPDQIIHAYPHELSGGMRQRVVIAMAISCEPKLLIADEPTTALDVTIQLQIMNLLATIQQKMNMAILLITHDLGLVAEYADNVMVMYGGQVVEASSKKDVLTHTKHPYTEGLIKSLPQMQNQVSRLEAIKGTTPPAYAFPKGCRFAPRCPYAMKACLEDNPPLANSEDNHLTRCILHQEGGPNHARNYS</sequence>
<dbReference type="PANTHER" id="PTHR43297:SF2">
    <property type="entry name" value="DIPEPTIDE TRANSPORT ATP-BINDING PROTEIN DPPD"/>
    <property type="match status" value="1"/>
</dbReference>
<evidence type="ECO:0000256" key="5">
    <source>
        <dbReference type="ARBA" id="ARBA00022741"/>
    </source>
</evidence>
<dbReference type="InterPro" id="IPR050388">
    <property type="entry name" value="ABC_Ni/Peptide_Import"/>
</dbReference>
<dbReference type="EMBL" id="BBXV01000024">
    <property type="protein sequence ID" value="GAQ18164.1"/>
    <property type="molecule type" value="Genomic_DNA"/>
</dbReference>
<dbReference type="SMART" id="SM00382">
    <property type="entry name" value="AAA"/>
    <property type="match status" value="1"/>
</dbReference>
<dbReference type="Pfam" id="PF00005">
    <property type="entry name" value="ABC_tran"/>
    <property type="match status" value="1"/>
</dbReference>
<keyword evidence="4" id="KW-1003">Cell membrane</keyword>
<reference evidence="10" key="1">
    <citation type="submission" date="2015-07" db="EMBL/GenBank/DDBJ databases">
        <title>Draft Genome Sequence of Oceanobacillus picturae Heshi-B3 that Was Isolated from Fermented Rice Bran with Aging Salted Mackerel, Which Was Named Heshiko as Traditional Fermented Seafood in Japan.</title>
        <authorList>
            <person name="Akuzawa S."/>
            <person name="Nakagawa J."/>
            <person name="Kanekatsu T."/>
            <person name="Kanesaki Y."/>
            <person name="Suzuki T."/>
        </authorList>
    </citation>
    <scope>NUCLEOTIDE SEQUENCE [LARGE SCALE GENOMIC DNA]</scope>
    <source>
        <strain evidence="10">Heshi-B3</strain>
    </source>
</reference>
<protein>
    <submittedName>
        <fullName evidence="9">Stage 0 sporulation protein KD</fullName>
    </submittedName>
</protein>
<comment type="subcellular location">
    <subcellularLocation>
        <location evidence="1">Cell membrane</location>
        <topology evidence="1">Peripheral membrane protein</topology>
    </subcellularLocation>
</comment>